<keyword evidence="7" id="KW-1185">Reference proteome</keyword>
<evidence type="ECO:0000256" key="3">
    <source>
        <dbReference type="ARBA" id="ARBA00022833"/>
    </source>
</evidence>
<reference evidence="6" key="1">
    <citation type="submission" date="2023-05" db="EMBL/GenBank/DDBJ databases">
        <authorList>
            <person name="Huff M."/>
        </authorList>
    </citation>
    <scope>NUCLEOTIDE SEQUENCE</scope>
</reference>
<dbReference type="InterPro" id="IPR011016">
    <property type="entry name" value="Znf_RING-CH"/>
</dbReference>
<organism evidence="6 7">
    <name type="scientific">Fraxinus pennsylvanica</name>
    <dbReference type="NCBI Taxonomy" id="56036"/>
    <lineage>
        <taxon>Eukaryota</taxon>
        <taxon>Viridiplantae</taxon>
        <taxon>Streptophyta</taxon>
        <taxon>Embryophyta</taxon>
        <taxon>Tracheophyta</taxon>
        <taxon>Spermatophyta</taxon>
        <taxon>Magnoliopsida</taxon>
        <taxon>eudicotyledons</taxon>
        <taxon>Gunneridae</taxon>
        <taxon>Pentapetalae</taxon>
        <taxon>asterids</taxon>
        <taxon>lamiids</taxon>
        <taxon>Lamiales</taxon>
        <taxon>Oleaceae</taxon>
        <taxon>Oleeae</taxon>
        <taxon>Fraxinus</taxon>
    </lineage>
</organism>
<gene>
    <name evidence="6" type="ORF">FPE_LOCUS15486</name>
</gene>
<evidence type="ECO:0000313" key="6">
    <source>
        <dbReference type="EMBL" id="CAI9768056.1"/>
    </source>
</evidence>
<dbReference type="CDD" id="cd16448">
    <property type="entry name" value="RING-H2"/>
    <property type="match status" value="1"/>
</dbReference>
<feature type="domain" description="RING-type" evidence="5">
    <location>
        <begin position="68"/>
        <end position="110"/>
    </location>
</feature>
<evidence type="ECO:0000256" key="4">
    <source>
        <dbReference type="PROSITE-ProRule" id="PRU00175"/>
    </source>
</evidence>
<dbReference type="Gene3D" id="3.30.40.10">
    <property type="entry name" value="Zinc/RING finger domain, C3HC4 (zinc finger)"/>
    <property type="match status" value="1"/>
</dbReference>
<dbReference type="SMART" id="SM00184">
    <property type="entry name" value="RING"/>
    <property type="match status" value="1"/>
</dbReference>
<dbReference type="GO" id="GO:0008270">
    <property type="term" value="F:zinc ion binding"/>
    <property type="evidence" value="ECO:0007669"/>
    <property type="project" value="UniProtKB-KW"/>
</dbReference>
<dbReference type="PANTHER" id="PTHR47662:SF1">
    <property type="entry name" value="RING-TYPE DOMAIN-CONTAINING PROTEIN"/>
    <property type="match status" value="1"/>
</dbReference>
<evidence type="ECO:0000256" key="1">
    <source>
        <dbReference type="ARBA" id="ARBA00022723"/>
    </source>
</evidence>
<keyword evidence="3" id="KW-0862">Zinc</keyword>
<dbReference type="AlphaFoldDB" id="A0AAD2DY51"/>
<keyword evidence="1" id="KW-0479">Metal-binding</keyword>
<accession>A0AAD2DY51</accession>
<dbReference type="EMBL" id="OU503044">
    <property type="protein sequence ID" value="CAI9768056.1"/>
    <property type="molecule type" value="Genomic_DNA"/>
</dbReference>
<dbReference type="InterPro" id="IPR001841">
    <property type="entry name" value="Znf_RING"/>
</dbReference>
<dbReference type="InterPro" id="IPR013083">
    <property type="entry name" value="Znf_RING/FYVE/PHD"/>
</dbReference>
<dbReference type="SMART" id="SM00744">
    <property type="entry name" value="RINGv"/>
    <property type="match status" value="1"/>
</dbReference>
<dbReference type="Proteomes" id="UP000834106">
    <property type="component" value="Chromosome 9"/>
</dbReference>
<name>A0AAD2DY51_9LAMI</name>
<sequence>MKLQPRSGLLLKCIILIARLLQLVWDYLLLLSFSQPQEIESPDYADELTVTRYENYKNTEFEDSSVECAVCLCSIDEGAEVRELRCYHLYHRVCLDKWVRHGHTTCPLCRNSLKPPQLAVDLHQAEEDAMLVNFYAPRSRDDCCTSRLQ</sequence>
<evidence type="ECO:0000259" key="5">
    <source>
        <dbReference type="PROSITE" id="PS50089"/>
    </source>
</evidence>
<proteinExistence type="predicted"/>
<dbReference type="SUPFAM" id="SSF57850">
    <property type="entry name" value="RING/U-box"/>
    <property type="match status" value="1"/>
</dbReference>
<dbReference type="PROSITE" id="PS50089">
    <property type="entry name" value="ZF_RING_2"/>
    <property type="match status" value="1"/>
</dbReference>
<evidence type="ECO:0000313" key="7">
    <source>
        <dbReference type="Proteomes" id="UP000834106"/>
    </source>
</evidence>
<dbReference type="Pfam" id="PF13639">
    <property type="entry name" value="zf-RING_2"/>
    <property type="match status" value="1"/>
</dbReference>
<keyword evidence="2 4" id="KW-0863">Zinc-finger</keyword>
<protein>
    <recommendedName>
        <fullName evidence="5">RING-type domain-containing protein</fullName>
    </recommendedName>
</protein>
<evidence type="ECO:0000256" key="2">
    <source>
        <dbReference type="ARBA" id="ARBA00022771"/>
    </source>
</evidence>
<dbReference type="PANTHER" id="PTHR47662">
    <property type="entry name" value="RING-TYPE DOMAIN-CONTAINING PROTEIN"/>
    <property type="match status" value="1"/>
</dbReference>